<name>A0AAV5NUR7_9VIBR</name>
<sequence>MLVRKHFLSKLTRLGSISSAVSLGCLLVAFGSTAGTIKVGMSTALEGPASGLGTNVKAGVESYFKMVNDAGGVNGNKLELIAINDGYEPGKAANNTRALINDHNVVAMIGNVGTPTAVVTVPIANELKVPLIGAVTGAGLLRQSPPDRYIINYRASYAQETAAMIDGLLGSGIKPEEIAFFTQKDGYGDAGYNGGVSALKSHGFTDIGSIAHGRYERNTTNVEEGLITVLDAEVEPKAIIMVGAYKPCAEFISLAQEELPDALFLNVSFVGSVSLMKELGEKSEGVIITQVVPHYEADLPTVNEFRASLSSYNNSVPPSFLALEGYLAAKILVDGIKSKSGILNSEDIVNGIQSLSNFDLGIGTKNMLDATHHQASNDVWPTQIKGGQFVKLNWSEL</sequence>
<dbReference type="CDD" id="cd19978">
    <property type="entry name" value="PBP1_ABC_ligand_binding-like"/>
    <property type="match status" value="1"/>
</dbReference>
<dbReference type="PANTHER" id="PTHR47235:SF1">
    <property type="entry name" value="BLR6548 PROTEIN"/>
    <property type="match status" value="1"/>
</dbReference>
<keyword evidence="2" id="KW-0813">Transport</keyword>
<keyword evidence="4" id="KW-0029">Amino-acid transport</keyword>
<gene>
    <name evidence="6" type="primary">livK</name>
    <name evidence="6" type="ORF">GCM10007932_34300</name>
</gene>
<protein>
    <submittedName>
        <fullName evidence="6">Leucine/isoleucine/valine-binding protein</fullName>
    </submittedName>
</protein>
<dbReference type="RefSeq" id="WP_221768582.1">
    <property type="nucleotide sequence ID" value="NZ_AP025144.1"/>
</dbReference>
<dbReference type="Proteomes" id="UP001156690">
    <property type="component" value="Unassembled WGS sequence"/>
</dbReference>
<reference evidence="7" key="1">
    <citation type="journal article" date="2019" name="Int. J. Syst. Evol. Microbiol.">
        <title>The Global Catalogue of Microorganisms (GCM) 10K type strain sequencing project: providing services to taxonomists for standard genome sequencing and annotation.</title>
        <authorList>
            <consortium name="The Broad Institute Genomics Platform"/>
            <consortium name="The Broad Institute Genome Sequencing Center for Infectious Disease"/>
            <person name="Wu L."/>
            <person name="Ma J."/>
        </authorList>
    </citation>
    <scope>NUCLEOTIDE SEQUENCE [LARGE SCALE GENOMIC DNA]</scope>
    <source>
        <strain evidence="7">NBRC 15640</strain>
    </source>
</reference>
<dbReference type="Gene3D" id="3.40.50.2300">
    <property type="match status" value="2"/>
</dbReference>
<evidence type="ECO:0000256" key="2">
    <source>
        <dbReference type="ARBA" id="ARBA00022448"/>
    </source>
</evidence>
<evidence type="ECO:0000259" key="5">
    <source>
        <dbReference type="Pfam" id="PF13458"/>
    </source>
</evidence>
<evidence type="ECO:0000313" key="6">
    <source>
        <dbReference type="EMBL" id="GLQ74069.1"/>
    </source>
</evidence>
<dbReference type="Pfam" id="PF13458">
    <property type="entry name" value="Peripla_BP_6"/>
    <property type="match status" value="1"/>
</dbReference>
<dbReference type="InterPro" id="IPR028081">
    <property type="entry name" value="Leu-bd"/>
</dbReference>
<dbReference type="InterPro" id="IPR028082">
    <property type="entry name" value="Peripla_BP_I"/>
</dbReference>
<dbReference type="PRINTS" id="PR00337">
    <property type="entry name" value="LEUILEVALBP"/>
</dbReference>
<comment type="caution">
    <text evidence="6">The sequence shown here is derived from an EMBL/GenBank/DDBJ whole genome shotgun (WGS) entry which is preliminary data.</text>
</comment>
<evidence type="ECO:0000256" key="3">
    <source>
        <dbReference type="ARBA" id="ARBA00022729"/>
    </source>
</evidence>
<proteinExistence type="inferred from homology"/>
<organism evidence="6 7">
    <name type="scientific">Vibrio penaeicida</name>
    <dbReference type="NCBI Taxonomy" id="104609"/>
    <lineage>
        <taxon>Bacteria</taxon>
        <taxon>Pseudomonadati</taxon>
        <taxon>Pseudomonadota</taxon>
        <taxon>Gammaproteobacteria</taxon>
        <taxon>Vibrionales</taxon>
        <taxon>Vibrionaceae</taxon>
        <taxon>Vibrio</taxon>
    </lineage>
</organism>
<keyword evidence="7" id="KW-1185">Reference proteome</keyword>
<evidence type="ECO:0000313" key="7">
    <source>
        <dbReference type="Proteomes" id="UP001156690"/>
    </source>
</evidence>
<feature type="domain" description="Leucine-binding protein" evidence="5">
    <location>
        <begin position="36"/>
        <end position="387"/>
    </location>
</feature>
<dbReference type="PANTHER" id="PTHR47235">
    <property type="entry name" value="BLR6548 PROTEIN"/>
    <property type="match status" value="1"/>
</dbReference>
<evidence type="ECO:0000256" key="4">
    <source>
        <dbReference type="ARBA" id="ARBA00022970"/>
    </source>
</evidence>
<evidence type="ECO:0000256" key="1">
    <source>
        <dbReference type="ARBA" id="ARBA00010062"/>
    </source>
</evidence>
<dbReference type="AlphaFoldDB" id="A0AAV5NUR7"/>
<dbReference type="EMBL" id="BSNX01000052">
    <property type="protein sequence ID" value="GLQ74069.1"/>
    <property type="molecule type" value="Genomic_DNA"/>
</dbReference>
<dbReference type="GO" id="GO:0006865">
    <property type="term" value="P:amino acid transport"/>
    <property type="evidence" value="ECO:0007669"/>
    <property type="project" value="UniProtKB-KW"/>
</dbReference>
<comment type="similarity">
    <text evidence="1">Belongs to the leucine-binding protein family.</text>
</comment>
<dbReference type="InterPro" id="IPR000709">
    <property type="entry name" value="Leu_Ile_Val-bd"/>
</dbReference>
<keyword evidence="3" id="KW-0732">Signal</keyword>
<dbReference type="SUPFAM" id="SSF53822">
    <property type="entry name" value="Periplasmic binding protein-like I"/>
    <property type="match status" value="1"/>
</dbReference>
<dbReference type="PROSITE" id="PS51257">
    <property type="entry name" value="PROKAR_LIPOPROTEIN"/>
    <property type="match status" value="1"/>
</dbReference>
<accession>A0AAV5NUR7</accession>